<sequence length="269" mass="28762">MGTVGAVRSGHGRRGRRAGLVLGLAGMTVPLAVAVAGPAQAQARPAQARPAQARPLGRSAGSVTPATMAASSCTTSVGPYQRQAERFLGRPVDGRQSRADCLAIQKFQVNHGISPTIGYAGPITWGVMSLINTQKAAGHNPNAAKKCPTNKGRIACVDLTRQLSWVQDGSRLVYGPVPVRSGRNGFETRTGLKKIYWRNIDHWSTLYKVAMPYSQFFDGGQAFHSIAGSVWSPPGSHGCVNMRTGEAKKYWSLLKNGDDVYVYGRKPGT</sequence>
<dbReference type="GO" id="GO:0016740">
    <property type="term" value="F:transferase activity"/>
    <property type="evidence" value="ECO:0007669"/>
    <property type="project" value="UniProtKB-KW"/>
</dbReference>
<evidence type="ECO:0000256" key="7">
    <source>
        <dbReference type="SAM" id="MobiDB-lite"/>
    </source>
</evidence>
<proteinExistence type="predicted"/>
<dbReference type="Proteomes" id="UP000008703">
    <property type="component" value="Chromosome"/>
</dbReference>
<dbReference type="CDD" id="cd16913">
    <property type="entry name" value="YkuD_like"/>
    <property type="match status" value="1"/>
</dbReference>
<feature type="domain" description="L,D-TPase catalytic" evidence="8">
    <location>
        <begin position="152"/>
        <end position="263"/>
    </location>
</feature>
<dbReference type="eggNOG" id="COG1376">
    <property type="taxonomic scope" value="Bacteria"/>
</dbReference>
<evidence type="ECO:0000259" key="8">
    <source>
        <dbReference type="PROSITE" id="PS52029"/>
    </source>
</evidence>
<dbReference type="Gene3D" id="2.40.440.10">
    <property type="entry name" value="L,D-transpeptidase catalytic domain-like"/>
    <property type="match status" value="1"/>
</dbReference>
<comment type="pathway">
    <text evidence="1 6">Cell wall biogenesis; peptidoglycan biosynthesis.</text>
</comment>
<evidence type="ECO:0000256" key="5">
    <source>
        <dbReference type="ARBA" id="ARBA00023316"/>
    </source>
</evidence>
<dbReference type="PROSITE" id="PS52029">
    <property type="entry name" value="LD_TPASE"/>
    <property type="match status" value="1"/>
</dbReference>
<dbReference type="Pfam" id="PF03734">
    <property type="entry name" value="YkuD"/>
    <property type="match status" value="1"/>
</dbReference>
<dbReference type="PANTHER" id="PTHR30582">
    <property type="entry name" value="L,D-TRANSPEPTIDASE"/>
    <property type="match status" value="1"/>
</dbReference>
<name>G2P1L9_STRV4</name>
<dbReference type="GO" id="GO:0071555">
    <property type="term" value="P:cell wall organization"/>
    <property type="evidence" value="ECO:0007669"/>
    <property type="project" value="UniProtKB-UniRule"/>
</dbReference>
<feature type="compositionally biased region" description="Low complexity" evidence="7">
    <location>
        <begin position="42"/>
        <end position="58"/>
    </location>
</feature>
<reference evidence="9" key="1">
    <citation type="submission" date="2011-08" db="EMBL/GenBank/DDBJ databases">
        <title>Complete sequence of chromosome of Streptomyces violaceusniger Tu 4113.</title>
        <authorList>
            <consortium name="US DOE Joint Genome Institute"/>
            <person name="Lucas S."/>
            <person name="Han J."/>
            <person name="Lapidus A."/>
            <person name="Cheng J.-F."/>
            <person name="Goodwin L."/>
            <person name="Pitluck S."/>
            <person name="Peters L."/>
            <person name="Ivanova N."/>
            <person name="Daligault H."/>
            <person name="Detter J.C."/>
            <person name="Han C."/>
            <person name="Tapia R."/>
            <person name="Land M."/>
            <person name="Hauser L."/>
            <person name="Kyrpides N."/>
            <person name="Ivanova N."/>
            <person name="Pagani I."/>
            <person name="Hagen A."/>
            <person name="Katz L."/>
            <person name="Fiedler H.-P."/>
            <person name="Keasling J."/>
            <person name="Fortman J."/>
            <person name="Woyke T."/>
        </authorList>
    </citation>
    <scope>NUCLEOTIDE SEQUENCE [LARGE SCALE GENOMIC DNA]</scope>
    <source>
        <strain evidence="9">Tu 4113</strain>
    </source>
</reference>
<accession>G2P1L9</accession>
<evidence type="ECO:0000256" key="1">
    <source>
        <dbReference type="ARBA" id="ARBA00004752"/>
    </source>
</evidence>
<evidence type="ECO:0000313" key="9">
    <source>
        <dbReference type="EMBL" id="AEM87968.1"/>
    </source>
</evidence>
<dbReference type="SUPFAM" id="SSF141523">
    <property type="entry name" value="L,D-transpeptidase catalytic domain-like"/>
    <property type="match status" value="1"/>
</dbReference>
<evidence type="ECO:0000256" key="6">
    <source>
        <dbReference type="PROSITE-ProRule" id="PRU01373"/>
    </source>
</evidence>
<evidence type="ECO:0000256" key="2">
    <source>
        <dbReference type="ARBA" id="ARBA00022679"/>
    </source>
</evidence>
<keyword evidence="10" id="KW-1185">Reference proteome</keyword>
<dbReference type="InterPro" id="IPR038063">
    <property type="entry name" value="Transpep_catalytic_dom"/>
</dbReference>
<dbReference type="HOGENOM" id="CLU_056729_2_0_11"/>
<evidence type="ECO:0000313" key="10">
    <source>
        <dbReference type="Proteomes" id="UP000008703"/>
    </source>
</evidence>
<evidence type="ECO:0000256" key="4">
    <source>
        <dbReference type="ARBA" id="ARBA00022984"/>
    </source>
</evidence>
<dbReference type="EMBL" id="CP002994">
    <property type="protein sequence ID" value="AEM87968.1"/>
    <property type="molecule type" value="Genomic_DNA"/>
</dbReference>
<evidence type="ECO:0000256" key="3">
    <source>
        <dbReference type="ARBA" id="ARBA00022960"/>
    </source>
</evidence>
<feature type="region of interest" description="Disordered" evidence="7">
    <location>
        <begin position="42"/>
        <end position="63"/>
    </location>
</feature>
<feature type="active site" description="Nucleophile" evidence="6">
    <location>
        <position position="239"/>
    </location>
</feature>
<dbReference type="InterPro" id="IPR050979">
    <property type="entry name" value="LD-transpeptidase"/>
</dbReference>
<dbReference type="GO" id="GO:0071972">
    <property type="term" value="F:peptidoglycan L,D-transpeptidase activity"/>
    <property type="evidence" value="ECO:0007669"/>
    <property type="project" value="TreeGrafter"/>
</dbReference>
<dbReference type="GO" id="GO:0008360">
    <property type="term" value="P:regulation of cell shape"/>
    <property type="evidence" value="ECO:0007669"/>
    <property type="project" value="UniProtKB-UniRule"/>
</dbReference>
<dbReference type="eggNOG" id="COG3409">
    <property type="taxonomic scope" value="Bacteria"/>
</dbReference>
<dbReference type="UniPathway" id="UPA00219"/>
<gene>
    <name evidence="9" type="ORF">Strvi_8664</name>
</gene>
<dbReference type="AlphaFoldDB" id="G2P1L9"/>
<keyword evidence="5 6" id="KW-0961">Cell wall biogenesis/degradation</keyword>
<organism evidence="9 10">
    <name type="scientific">Streptomyces violaceusniger (strain Tu 4113)</name>
    <dbReference type="NCBI Taxonomy" id="653045"/>
    <lineage>
        <taxon>Bacteria</taxon>
        <taxon>Bacillati</taxon>
        <taxon>Actinomycetota</taxon>
        <taxon>Actinomycetes</taxon>
        <taxon>Kitasatosporales</taxon>
        <taxon>Streptomycetaceae</taxon>
        <taxon>Streptomyces</taxon>
        <taxon>Streptomyces violaceusniger group</taxon>
    </lineage>
</organism>
<dbReference type="PANTHER" id="PTHR30582:SF33">
    <property type="entry name" value="EXPORTED PROTEIN"/>
    <property type="match status" value="1"/>
</dbReference>
<dbReference type="KEGG" id="svl:Strvi_8664"/>
<dbReference type="InterPro" id="IPR005490">
    <property type="entry name" value="LD_TPept_cat_dom"/>
</dbReference>
<dbReference type="GO" id="GO:0018104">
    <property type="term" value="P:peptidoglycan-protein cross-linking"/>
    <property type="evidence" value="ECO:0007669"/>
    <property type="project" value="TreeGrafter"/>
</dbReference>
<dbReference type="GO" id="GO:0005576">
    <property type="term" value="C:extracellular region"/>
    <property type="evidence" value="ECO:0007669"/>
    <property type="project" value="TreeGrafter"/>
</dbReference>
<keyword evidence="2" id="KW-0808">Transferase</keyword>
<protein>
    <submittedName>
        <fullName evidence="9">ErfK/YbiS/YcfS/YnhG family protein</fullName>
    </submittedName>
</protein>
<keyword evidence="3 6" id="KW-0133">Cell shape</keyword>
<feature type="active site" description="Proton donor/acceptor" evidence="6">
    <location>
        <position position="224"/>
    </location>
</feature>
<keyword evidence="4 6" id="KW-0573">Peptidoglycan synthesis</keyword>